<accession>A0A9X1CB49</accession>
<dbReference type="SUPFAM" id="SSF55785">
    <property type="entry name" value="PYP-like sensor domain (PAS domain)"/>
    <property type="match status" value="1"/>
</dbReference>
<dbReference type="OrthoDB" id="9813903at2"/>
<evidence type="ECO:0000313" key="2">
    <source>
        <dbReference type="EMBL" id="MBP1838835.1"/>
    </source>
</evidence>
<dbReference type="SUPFAM" id="SSF46894">
    <property type="entry name" value="C-terminal effector domain of the bipartite response regulators"/>
    <property type="match status" value="1"/>
</dbReference>
<dbReference type="Gene3D" id="3.30.450.20">
    <property type="entry name" value="PAS domain"/>
    <property type="match status" value="1"/>
</dbReference>
<comment type="caution">
    <text evidence="2">The sequence shown here is derived from an EMBL/GenBank/DDBJ whole genome shotgun (WGS) entry which is preliminary data.</text>
</comment>
<name>A0A9X1CB49_9FLAO</name>
<protein>
    <submittedName>
        <fullName evidence="2">DNA-binding CsgD family transcriptional regulator</fullName>
    </submittedName>
</protein>
<keyword evidence="1" id="KW-0175">Coiled coil</keyword>
<evidence type="ECO:0000313" key="5">
    <source>
        <dbReference type="Proteomes" id="UP001231587"/>
    </source>
</evidence>
<dbReference type="Proteomes" id="UP001231587">
    <property type="component" value="Unassembled WGS sequence"/>
</dbReference>
<dbReference type="InterPro" id="IPR016032">
    <property type="entry name" value="Sig_transdc_resp-reg_C-effctor"/>
</dbReference>
<dbReference type="GO" id="GO:0006355">
    <property type="term" value="P:regulation of DNA-templated transcription"/>
    <property type="evidence" value="ECO:0007669"/>
    <property type="project" value="InterPro"/>
</dbReference>
<sequence>MEDIFKAGLDTVPLDSIYNQELVDCLPGIFYLYEVINEKAYLLRWNTKHETVTERTPEELLHAELSSFFNPVTVPYIIDCFSITLDIGFVKNVYASILTKSGKEIPYVFEAYRFSKDGKMFFMGMGMDVSDLMSAKEQIKLLELQKQQKEKELFSIALQEQQKEELLQNVLLKLEAIESQEVSQLRTKEIKALTSEIKSHFSTHDNWSVFKKLFQEIHYDFFETLSARHPQLTKGELKYCAYLKIQMHTSEICNIMNISKEGLAKKRYRLKKKLDLKPKLSIDAYISSF</sequence>
<dbReference type="GO" id="GO:0003677">
    <property type="term" value="F:DNA binding"/>
    <property type="evidence" value="ECO:0007669"/>
    <property type="project" value="UniProtKB-KW"/>
</dbReference>
<dbReference type="InterPro" id="IPR035965">
    <property type="entry name" value="PAS-like_dom_sf"/>
</dbReference>
<reference evidence="2" key="1">
    <citation type="submission" date="2021-03" db="EMBL/GenBank/DDBJ databases">
        <title>Genomic Encyclopedia of Type Strains, Phase IV (KMG-IV): sequencing the most valuable type-strain genomes for metagenomic binning, comparative biology and taxonomic classification.</title>
        <authorList>
            <person name="Goeker M."/>
        </authorList>
    </citation>
    <scope>NUCLEOTIDE SEQUENCE</scope>
    <source>
        <strain evidence="2">DSM 15523</strain>
        <strain evidence="3 5">DSM 16476</strain>
    </source>
</reference>
<evidence type="ECO:0000313" key="4">
    <source>
        <dbReference type="Proteomes" id="UP001138672"/>
    </source>
</evidence>
<gene>
    <name evidence="2" type="ORF">J2Z56_000741</name>
    <name evidence="3" type="ORF">J2Z57_000034</name>
</gene>
<evidence type="ECO:0000256" key="1">
    <source>
        <dbReference type="SAM" id="Coils"/>
    </source>
</evidence>
<dbReference type="EMBL" id="JAUSUU010000001">
    <property type="protein sequence ID" value="MDQ0333612.1"/>
    <property type="molecule type" value="Genomic_DNA"/>
</dbReference>
<dbReference type="Proteomes" id="UP001138672">
    <property type="component" value="Unassembled WGS sequence"/>
</dbReference>
<feature type="coiled-coil region" evidence="1">
    <location>
        <begin position="132"/>
        <end position="180"/>
    </location>
</feature>
<evidence type="ECO:0000313" key="3">
    <source>
        <dbReference type="EMBL" id="MDQ0333612.1"/>
    </source>
</evidence>
<keyword evidence="2" id="KW-0238">DNA-binding</keyword>
<keyword evidence="5" id="KW-1185">Reference proteome</keyword>
<organism evidence="2 4">
    <name type="scientific">Formosa algae</name>
    <dbReference type="NCBI Taxonomy" id="225843"/>
    <lineage>
        <taxon>Bacteria</taxon>
        <taxon>Pseudomonadati</taxon>
        <taxon>Bacteroidota</taxon>
        <taxon>Flavobacteriia</taxon>
        <taxon>Flavobacteriales</taxon>
        <taxon>Flavobacteriaceae</taxon>
        <taxon>Formosa</taxon>
    </lineage>
</organism>
<dbReference type="RefSeq" id="WP_057781713.1">
    <property type="nucleotide sequence ID" value="NZ_JAGGJQ010000002.1"/>
</dbReference>
<proteinExistence type="predicted"/>
<dbReference type="EMBL" id="JAGGJQ010000002">
    <property type="protein sequence ID" value="MBP1838835.1"/>
    <property type="molecule type" value="Genomic_DNA"/>
</dbReference>
<dbReference type="AlphaFoldDB" id="A0A9X1CB49"/>